<dbReference type="Proteomes" id="UP001209755">
    <property type="component" value="Unassembled WGS sequence"/>
</dbReference>
<reference evidence="4" key="1">
    <citation type="submission" date="2023-07" db="EMBL/GenBank/DDBJ databases">
        <title>Genome sequencing of Purple Non-Sulfur Bacteria from various extreme environments.</title>
        <authorList>
            <person name="Mayer M."/>
        </authorList>
    </citation>
    <scope>NUCLEOTIDE SEQUENCE [LARGE SCALE GENOMIC DNA]</scope>
    <source>
        <strain evidence="4">DSM 17935</strain>
    </source>
</reference>
<organism evidence="3 4">
    <name type="scientific">Rhodobium gokarnense</name>
    <dbReference type="NCBI Taxonomy" id="364296"/>
    <lineage>
        <taxon>Bacteria</taxon>
        <taxon>Pseudomonadati</taxon>
        <taxon>Pseudomonadota</taxon>
        <taxon>Alphaproteobacteria</taxon>
        <taxon>Hyphomicrobiales</taxon>
        <taxon>Rhodobiaceae</taxon>
        <taxon>Rhodobium</taxon>
    </lineage>
</organism>
<dbReference type="InterPro" id="IPR036868">
    <property type="entry name" value="TusA-like_sf"/>
</dbReference>
<proteinExistence type="inferred from homology"/>
<gene>
    <name evidence="3" type="ORF">M2319_000967</name>
</gene>
<evidence type="ECO:0000313" key="4">
    <source>
        <dbReference type="Proteomes" id="UP001209755"/>
    </source>
</evidence>
<keyword evidence="3" id="KW-0808">Transferase</keyword>
<comment type="caution">
    <text evidence="3">The sequence shown here is derived from an EMBL/GenBank/DDBJ whole genome shotgun (WGS) entry which is preliminary data.</text>
</comment>
<evidence type="ECO:0000259" key="2">
    <source>
        <dbReference type="PROSITE" id="PS01148"/>
    </source>
</evidence>
<dbReference type="PROSITE" id="PS01148">
    <property type="entry name" value="UPF0033"/>
    <property type="match status" value="1"/>
</dbReference>
<dbReference type="PANTHER" id="PTHR33279:SF6">
    <property type="entry name" value="SULFUR CARRIER PROTEIN YEDF-RELATED"/>
    <property type="match status" value="1"/>
</dbReference>
<dbReference type="EC" id="2.8.1.-" evidence="3"/>
<dbReference type="GO" id="GO:0016740">
    <property type="term" value="F:transferase activity"/>
    <property type="evidence" value="ECO:0007669"/>
    <property type="project" value="UniProtKB-KW"/>
</dbReference>
<dbReference type="CDD" id="cd00291">
    <property type="entry name" value="SirA_YedF_YeeD"/>
    <property type="match status" value="1"/>
</dbReference>
<evidence type="ECO:0000313" key="3">
    <source>
        <dbReference type="EMBL" id="MCW2306648.1"/>
    </source>
</evidence>
<sequence>MGLFGFGDKKGAEAAPKPMAAATLSDGTSVQITEVVDCIGDSCPRPQLMTKKAIGKIEPGEVVEVLVDNPSSVEALPPMCDEINATHLETVKGERSWHVYIRKD</sequence>
<dbReference type="Gene3D" id="3.30.110.40">
    <property type="entry name" value="TusA-like domain"/>
    <property type="match status" value="1"/>
</dbReference>
<protein>
    <submittedName>
        <fullName evidence="3">tRNA 2-thiouridine synthesizing protein A</fullName>
        <ecNumber evidence="3">2.8.1.-</ecNumber>
    </submittedName>
</protein>
<accession>A0ABT3H8D7</accession>
<keyword evidence="4" id="KW-1185">Reference proteome</keyword>
<evidence type="ECO:0000256" key="1">
    <source>
        <dbReference type="ARBA" id="ARBA00008984"/>
    </source>
</evidence>
<dbReference type="SUPFAM" id="SSF64307">
    <property type="entry name" value="SirA-like"/>
    <property type="match status" value="1"/>
</dbReference>
<dbReference type="PANTHER" id="PTHR33279">
    <property type="entry name" value="SULFUR CARRIER PROTEIN YEDF-RELATED"/>
    <property type="match status" value="1"/>
</dbReference>
<dbReference type="InterPro" id="IPR001455">
    <property type="entry name" value="TusA-like"/>
</dbReference>
<feature type="domain" description="UPF0033" evidence="2">
    <location>
        <begin position="36"/>
        <end position="60"/>
    </location>
</feature>
<comment type="similarity">
    <text evidence="1">Belongs to the sulfur carrier protein TusA family.</text>
</comment>
<dbReference type="EMBL" id="JAOQNS010000002">
    <property type="protein sequence ID" value="MCW2306648.1"/>
    <property type="molecule type" value="Genomic_DNA"/>
</dbReference>
<dbReference type="Pfam" id="PF01206">
    <property type="entry name" value="TusA"/>
    <property type="match status" value="1"/>
</dbReference>
<name>A0ABT3H8D7_9HYPH</name>
<dbReference type="RefSeq" id="WP_264600308.1">
    <property type="nucleotide sequence ID" value="NZ_JAOQNS010000002.1"/>
</dbReference>